<organism evidence="4 5">
    <name type="scientific">Isoptericola hypogeus</name>
    <dbReference type="NCBI Taxonomy" id="300179"/>
    <lineage>
        <taxon>Bacteria</taxon>
        <taxon>Bacillati</taxon>
        <taxon>Actinomycetota</taxon>
        <taxon>Actinomycetes</taxon>
        <taxon>Micrococcales</taxon>
        <taxon>Promicromonosporaceae</taxon>
        <taxon>Isoptericola</taxon>
    </lineage>
</organism>
<dbReference type="EMBL" id="BAAAPM010000005">
    <property type="protein sequence ID" value="GAA1729775.1"/>
    <property type="molecule type" value="Genomic_DNA"/>
</dbReference>
<gene>
    <name evidence="4" type="ORF">GCM10009809_26670</name>
</gene>
<dbReference type="PROSITE" id="PS51186">
    <property type="entry name" value="GNAT"/>
    <property type="match status" value="1"/>
</dbReference>
<dbReference type="InterPro" id="IPR050832">
    <property type="entry name" value="Bact_Acetyltransf"/>
</dbReference>
<dbReference type="InterPro" id="IPR016181">
    <property type="entry name" value="Acyl_CoA_acyltransferase"/>
</dbReference>
<reference evidence="4 5" key="1">
    <citation type="journal article" date="2019" name="Int. J. Syst. Evol. Microbiol.">
        <title>The Global Catalogue of Microorganisms (GCM) 10K type strain sequencing project: providing services to taxonomists for standard genome sequencing and annotation.</title>
        <authorList>
            <consortium name="The Broad Institute Genomics Platform"/>
            <consortium name="The Broad Institute Genome Sequencing Center for Infectious Disease"/>
            <person name="Wu L."/>
            <person name="Ma J."/>
        </authorList>
    </citation>
    <scope>NUCLEOTIDE SEQUENCE [LARGE SCALE GENOMIC DNA]</scope>
    <source>
        <strain evidence="4 5">JCM 15589</strain>
    </source>
</reference>
<dbReference type="Gene3D" id="3.40.630.30">
    <property type="match status" value="1"/>
</dbReference>
<dbReference type="SUPFAM" id="SSF55729">
    <property type="entry name" value="Acyl-CoA N-acyltransferases (Nat)"/>
    <property type="match status" value="1"/>
</dbReference>
<keyword evidence="2" id="KW-0012">Acyltransferase</keyword>
<comment type="caution">
    <text evidence="4">The sequence shown here is derived from an EMBL/GenBank/DDBJ whole genome shotgun (WGS) entry which is preliminary data.</text>
</comment>
<keyword evidence="1" id="KW-0808">Transferase</keyword>
<keyword evidence="5" id="KW-1185">Reference proteome</keyword>
<evidence type="ECO:0000256" key="1">
    <source>
        <dbReference type="ARBA" id="ARBA00022679"/>
    </source>
</evidence>
<dbReference type="Proteomes" id="UP001501138">
    <property type="component" value="Unassembled WGS sequence"/>
</dbReference>
<dbReference type="PANTHER" id="PTHR43877">
    <property type="entry name" value="AMINOALKYLPHOSPHONATE N-ACETYLTRANSFERASE-RELATED-RELATED"/>
    <property type="match status" value="1"/>
</dbReference>
<name>A0ABN2JKS0_9MICO</name>
<accession>A0ABN2JKS0</accession>
<sequence length="165" mass="17781">MPLVPSVPAVIRPATPDDAAGCAFVHHTSWVETYSGLLPADHWESDTLERRTATWQRWLDDGMAVTVAESGGQVVGIAFGGAGRGVGGHEPVRGRELWLLYVLAAHHGTGAGQALLDAVLPPGTPAQLWVAEDNPRARRFYERNGFVPDGARFVDDGLAEVRHVR</sequence>
<dbReference type="InterPro" id="IPR000182">
    <property type="entry name" value="GNAT_dom"/>
</dbReference>
<evidence type="ECO:0000256" key="2">
    <source>
        <dbReference type="ARBA" id="ARBA00023315"/>
    </source>
</evidence>
<evidence type="ECO:0000313" key="4">
    <source>
        <dbReference type="EMBL" id="GAA1729775.1"/>
    </source>
</evidence>
<dbReference type="RefSeq" id="WP_344248945.1">
    <property type="nucleotide sequence ID" value="NZ_BAAAPM010000005.1"/>
</dbReference>
<proteinExistence type="predicted"/>
<protein>
    <submittedName>
        <fullName evidence="4">GNAT family N-acetyltransferase</fullName>
    </submittedName>
</protein>
<feature type="domain" description="N-acetyltransferase" evidence="3">
    <location>
        <begin position="9"/>
        <end position="165"/>
    </location>
</feature>
<evidence type="ECO:0000259" key="3">
    <source>
        <dbReference type="PROSITE" id="PS51186"/>
    </source>
</evidence>
<dbReference type="Pfam" id="PF00583">
    <property type="entry name" value="Acetyltransf_1"/>
    <property type="match status" value="1"/>
</dbReference>
<dbReference type="CDD" id="cd04301">
    <property type="entry name" value="NAT_SF"/>
    <property type="match status" value="1"/>
</dbReference>
<evidence type="ECO:0000313" key="5">
    <source>
        <dbReference type="Proteomes" id="UP001501138"/>
    </source>
</evidence>
<dbReference type="PANTHER" id="PTHR43877:SF1">
    <property type="entry name" value="ACETYLTRANSFERASE"/>
    <property type="match status" value="1"/>
</dbReference>